<reference evidence="2" key="1">
    <citation type="submission" date="2021-10" db="EMBL/GenBank/DDBJ databases">
        <title>De novo Genome Assembly of Clathrus columnatus (Basidiomycota, Fungi) Using Illumina and Nanopore Sequence Data.</title>
        <authorList>
            <person name="Ogiso-Tanaka E."/>
            <person name="Itagaki H."/>
            <person name="Hosoya T."/>
            <person name="Hosaka K."/>
        </authorList>
    </citation>
    <scope>NUCLEOTIDE SEQUENCE</scope>
    <source>
        <strain evidence="2">MO-923</strain>
    </source>
</reference>
<dbReference type="Proteomes" id="UP001050691">
    <property type="component" value="Unassembled WGS sequence"/>
</dbReference>
<protein>
    <recommendedName>
        <fullName evidence="1">T6SS Phospholipase effector Tle1-like catalytic domain-containing protein</fullName>
    </recommendedName>
</protein>
<dbReference type="EMBL" id="BPWL01000007">
    <property type="protein sequence ID" value="GJJ11745.1"/>
    <property type="molecule type" value="Genomic_DNA"/>
</dbReference>
<dbReference type="Gene3D" id="1.25.10.10">
    <property type="entry name" value="Leucine-rich Repeat Variant"/>
    <property type="match status" value="3"/>
</dbReference>
<accession>A0AAV5ABM2</accession>
<name>A0AAV5ABM2_9AGAM</name>
<dbReference type="InterPro" id="IPR016024">
    <property type="entry name" value="ARM-type_fold"/>
</dbReference>
<dbReference type="InterPro" id="IPR018712">
    <property type="entry name" value="Tle1-like_cat"/>
</dbReference>
<comment type="caution">
    <text evidence="2">The sequence shown here is derived from an EMBL/GenBank/DDBJ whole genome shotgun (WGS) entry which is preliminary data.</text>
</comment>
<dbReference type="SUPFAM" id="SSF48371">
    <property type="entry name" value="ARM repeat"/>
    <property type="match status" value="2"/>
</dbReference>
<evidence type="ECO:0000313" key="2">
    <source>
        <dbReference type="EMBL" id="GJJ11745.1"/>
    </source>
</evidence>
<evidence type="ECO:0000313" key="3">
    <source>
        <dbReference type="Proteomes" id="UP001050691"/>
    </source>
</evidence>
<proteinExistence type="predicted"/>
<dbReference type="InterPro" id="IPR011989">
    <property type="entry name" value="ARM-like"/>
</dbReference>
<organism evidence="2 3">
    <name type="scientific">Clathrus columnatus</name>
    <dbReference type="NCBI Taxonomy" id="1419009"/>
    <lineage>
        <taxon>Eukaryota</taxon>
        <taxon>Fungi</taxon>
        <taxon>Dikarya</taxon>
        <taxon>Basidiomycota</taxon>
        <taxon>Agaricomycotina</taxon>
        <taxon>Agaricomycetes</taxon>
        <taxon>Phallomycetidae</taxon>
        <taxon>Phallales</taxon>
        <taxon>Clathraceae</taxon>
        <taxon>Clathrus</taxon>
    </lineage>
</organism>
<dbReference type="PANTHER" id="PTHR33840:SF2">
    <property type="entry name" value="TLE1 PHOSPHOLIPASE DOMAIN-CONTAINING PROTEIN"/>
    <property type="match status" value="1"/>
</dbReference>
<dbReference type="Pfam" id="PF09994">
    <property type="entry name" value="T6SS_Tle1-like_cat"/>
    <property type="match status" value="1"/>
</dbReference>
<sequence length="1385" mass="157193">MTSAEHKNRNLIVCIDGTSNQFGKYSTNVVDLYNKIVKSDDQLTYYNSGIGTYMKPTKDPLVLAFRKPQNGVDLAIASRLERNITKAYRWLSDNYRDGDKIYLFGFSRGAYQVRVLAGIIQRVGLIYKGNDEQIPFAYKLYHTSDDGDAQRFKKTFSREEVHIHFIGFDRDTVSSVGVIRGKPLPLSTSADHVCYFRHALALDERRVKFLPEYVDKPKDDAKDTFCNMRPDIKEVWFPGTHSDIGGGNRMNTDADLLVGGMPLLWMSFEAFSCGLILEPPRTIQWPWDNGQKPMVTESLTLRWKLFEWIPWKRPSYSNPGSTTRSLINLNPFFRGLHRGHGRKMMLSTQKVHSSATFYPLSYRPKAVLNSEGNSIQDQSPPSWGDIFPTEEERGTEKWKEKWEQSWETVLEKDILDYSLSPDVFETIESGSSNDQRMWLYRLAIVMQTGEFPFTDIINVLLTESRNMTGPADGDSIVLDYSLTNLINDNTFDVLMDMENPKPLTEPANEVLNLFPTLLSSATLSYRDLGVIYQDVRMKLSYPLIPQVTQQILKSVLDNGEAYFIPKADQNWDRIFDNDVILDLFDSFGETRDIVQGIEYGYLPTEVVKEVVLNRVVNGPWDYNNPYAETRLYVLSIVKAIIPLLDVHDESHRGGIRDVLQTALKDPNPSVKQQAVELCTYALGYEGILNDDLFSSMRNLVSFDEDIATGAVVVDFYKTVTTSQSIMLDGSTIRAIWRRLYRVIKSSYREQTILQFFKAAAAARDDLVKEIFKTEYTTAILLRLIADPTFETKEGVISFFTAVILQDRLRDILLTSDIVSALCDCRWLNDNESIIRARAVNFFKAVATQESLRRNVNSRSVSALEKRLEDSESVLKIKGVDVEATLRQEDLQDRLFNHKTISALGNLLVDSDNDVIKRTIDFFKAILNRENLRDKVITDKNISLLGDRLGDSEDVRKEAIDFFEAALSTHEALRSKLFNIEKCVPALKDRLGDGEYSVKTRAIDFFKVALRQEDLRDMLFDMENISALGSLLDDDADSVREAAIDFFEAALNLESMLERLPMSRNMIPHLSSLGEHDSRAMRLFEATLTRSIYGGSLHINSDVFGNTLFTSNNVLTLQNLLVDSKSHIRAKAVDFYKMALKQESLRDRLFNQKVISALGKHLANDDDEIKKRAVDFFKTALTRSQGSLRDLIFDSQSTSALLNWLDSGDSGLKEKAIDFFVAALYQRDLRDSLLNDSDDSVRKGAMNFFKVALTQEGLRNLLFDPHNISSFPDELDNDNGSNLKAKEINLLALALTQRSLREEFFNPGNISSLENRLKDIDSHIKVKAINLFKAALAQSAYNTADLRNRLLDPERLSALVDLLGDDDDNVRTGAIDFFQGALVQGA</sequence>
<gene>
    <name evidence="2" type="ORF">Clacol_005983</name>
</gene>
<feature type="domain" description="T6SS Phospholipase effector Tle1-like catalytic" evidence="1">
    <location>
        <begin position="9"/>
        <end position="267"/>
    </location>
</feature>
<evidence type="ECO:0000259" key="1">
    <source>
        <dbReference type="Pfam" id="PF09994"/>
    </source>
</evidence>
<dbReference type="PANTHER" id="PTHR33840">
    <property type="match status" value="1"/>
</dbReference>
<keyword evidence="3" id="KW-1185">Reference proteome</keyword>